<dbReference type="AlphaFoldDB" id="A0A1S1Z282"/>
<name>A0A1S1Z282_FLAPC</name>
<reference evidence="6 7" key="1">
    <citation type="journal article" date="2012" name="Int. J. Syst. Evol. Microbiol.">
        <title>Flammeovirga pacifica sp. nov., isolated from deep-sea sediment.</title>
        <authorList>
            <person name="Xu H."/>
            <person name="Fu Y."/>
            <person name="Yang N."/>
            <person name="Ding Z."/>
            <person name="Lai Q."/>
            <person name="Zeng R."/>
        </authorList>
    </citation>
    <scope>NUCLEOTIDE SEQUENCE [LARGE SCALE GENOMIC DNA]</scope>
    <source>
        <strain evidence="7">DSM 24597 / LMG 26175 / WPAGA1</strain>
    </source>
</reference>
<keyword evidence="3" id="KW-0998">Cell outer membrane</keyword>
<comment type="caution">
    <text evidence="6">The sequence shown here is derived from an EMBL/GenBank/DDBJ whole genome shotgun (WGS) entry which is preliminary data.</text>
</comment>
<dbReference type="SUPFAM" id="SSF103088">
    <property type="entry name" value="OmpA-like"/>
    <property type="match status" value="1"/>
</dbReference>
<dbReference type="Gene3D" id="2.60.40.1120">
    <property type="entry name" value="Carboxypeptidase-like, regulatory domain"/>
    <property type="match status" value="1"/>
</dbReference>
<dbReference type="InterPro" id="IPR011659">
    <property type="entry name" value="WD40"/>
</dbReference>
<evidence type="ECO:0000256" key="2">
    <source>
        <dbReference type="ARBA" id="ARBA00023136"/>
    </source>
</evidence>
<proteinExistence type="predicted"/>
<dbReference type="SUPFAM" id="SSF82171">
    <property type="entry name" value="DPP6 N-terminal domain-like"/>
    <property type="match status" value="1"/>
</dbReference>
<evidence type="ECO:0000256" key="3">
    <source>
        <dbReference type="ARBA" id="ARBA00023237"/>
    </source>
</evidence>
<dbReference type="CDD" id="cd07185">
    <property type="entry name" value="OmpA_C-like"/>
    <property type="match status" value="1"/>
</dbReference>
<dbReference type="InterPro" id="IPR036737">
    <property type="entry name" value="OmpA-like_sf"/>
</dbReference>
<organism evidence="6 7">
    <name type="scientific">Flammeovirga pacifica</name>
    <dbReference type="NCBI Taxonomy" id="915059"/>
    <lineage>
        <taxon>Bacteria</taxon>
        <taxon>Pseudomonadati</taxon>
        <taxon>Bacteroidota</taxon>
        <taxon>Cytophagia</taxon>
        <taxon>Cytophagales</taxon>
        <taxon>Flammeovirgaceae</taxon>
        <taxon>Flammeovirga</taxon>
    </lineage>
</organism>
<dbReference type="RefSeq" id="WP_084812174.1">
    <property type="nucleotide sequence ID" value="NZ_JRYR02000001.1"/>
</dbReference>
<evidence type="ECO:0000313" key="6">
    <source>
        <dbReference type="EMBL" id="OHX67215.1"/>
    </source>
</evidence>
<dbReference type="InterPro" id="IPR008969">
    <property type="entry name" value="CarboxyPept-like_regulatory"/>
</dbReference>
<dbReference type="PRINTS" id="PR01023">
    <property type="entry name" value="NAFLGMOTY"/>
</dbReference>
<dbReference type="InterPro" id="IPR006665">
    <property type="entry name" value="OmpA-like"/>
</dbReference>
<accession>A0A1S1Z282</accession>
<protein>
    <recommendedName>
        <fullName evidence="5">OmpA-like domain-containing protein</fullName>
    </recommendedName>
</protein>
<gene>
    <name evidence="6" type="ORF">NH26_13120</name>
</gene>
<dbReference type="PRINTS" id="PR01021">
    <property type="entry name" value="OMPADOMAIN"/>
</dbReference>
<dbReference type="Pfam" id="PF07676">
    <property type="entry name" value="PD40"/>
    <property type="match status" value="2"/>
</dbReference>
<dbReference type="Gene3D" id="3.30.1330.60">
    <property type="entry name" value="OmpA-like domain"/>
    <property type="match status" value="1"/>
</dbReference>
<dbReference type="OrthoDB" id="9809364at2"/>
<dbReference type="GO" id="GO:0009279">
    <property type="term" value="C:cell outer membrane"/>
    <property type="evidence" value="ECO:0007669"/>
    <property type="project" value="UniProtKB-SubCell"/>
</dbReference>
<evidence type="ECO:0000256" key="4">
    <source>
        <dbReference type="PROSITE-ProRule" id="PRU00473"/>
    </source>
</evidence>
<dbReference type="InterPro" id="IPR006664">
    <property type="entry name" value="OMP_bac"/>
</dbReference>
<dbReference type="SUPFAM" id="SSF49464">
    <property type="entry name" value="Carboxypeptidase regulatory domain-like"/>
    <property type="match status" value="1"/>
</dbReference>
<evidence type="ECO:0000259" key="5">
    <source>
        <dbReference type="PROSITE" id="PS51123"/>
    </source>
</evidence>
<feature type="domain" description="OmpA-like" evidence="5">
    <location>
        <begin position="763"/>
        <end position="878"/>
    </location>
</feature>
<dbReference type="PANTHER" id="PTHR30329:SF21">
    <property type="entry name" value="LIPOPROTEIN YIAD-RELATED"/>
    <property type="match status" value="1"/>
</dbReference>
<evidence type="ECO:0000256" key="1">
    <source>
        <dbReference type="ARBA" id="ARBA00004442"/>
    </source>
</evidence>
<keyword evidence="2 4" id="KW-0472">Membrane</keyword>
<sequence>MIFKYILRLFFLLFVTPYIVLGQTELEQKGIAEIFAGEIDASIITFRKSLVENPESCLSQFALANQLFEKVSDQKLKEMHIIRFKNMDGYFEDLREAYSLSILASKSYQELSEQEKLIIRQSLSVAGDEVSGFLSTRIQQTAYTYLQQAPYRRPTIQLYRTEVYNRIMEGDTLMALREILIRQCGEYLLDYPNSKYLGKVKEIRKGVLKEYLNNISLRQYGNRGGQMYEHYCKEIISLYSKEELKMIVPLFYGKEYGFSKSTMYKSENYSKLKKFADSEGMSIIEVLCQLNIHDRGCVAESIELYDRFIQQLAPLDIALIAVKKMTEEPFKAHEYDKVISIYKKYQPYFPEQQDFFIKILASLEDTSNPRILKNIGNHINTVAREYQPVITLDEEYLFFARKTAKSGEDVYMSKKDFYGNWTQAQEIVEVNTESHEVPMGISGDGQTLLLYGNYSKLRKFSYVRGTESRLGKGDFYYSKKLKDGTWGAVQVFEYPINTPYYESGLSLSLDGDVAFFASDRPGAVGGYNPNYPDDGLYYHGSGEFNTDIYVSIKGENGTWDEPINLGEVINTPFAEKSPYLHPDKETLYFCSDGHAGYGGYDIFMSKRLNPDSWTEWSEPVNLGISINGIDDDAFYLTSVGDKALVVSQKGDVNYGRDDIYELDIPLDKRPKPMLFAHGKVVDKNGEGLDEVKIKIQDENGELVVTKKTGDNGEFQLALPPNANYSVYVDDENMIGSSIEINEESDPDKNLKLKAMETVNLNDKSTDATFIMQTLNFDTNSYTIRRESFFDLDRLAALMKRNELWILVVEGHTDNVDSKEYNIQLSKNRANAVKEYLISKGVHDSRLDAYGYGEERPVMSNRTKGGRQENRRVVFTILR</sequence>
<dbReference type="Pfam" id="PF00691">
    <property type="entry name" value="OmpA"/>
    <property type="match status" value="1"/>
</dbReference>
<comment type="subcellular location">
    <subcellularLocation>
        <location evidence="1">Cell outer membrane</location>
    </subcellularLocation>
</comment>
<evidence type="ECO:0000313" key="7">
    <source>
        <dbReference type="Proteomes" id="UP000179797"/>
    </source>
</evidence>
<keyword evidence="7" id="KW-1185">Reference proteome</keyword>
<dbReference type="PROSITE" id="PS51123">
    <property type="entry name" value="OMPA_2"/>
    <property type="match status" value="1"/>
</dbReference>
<dbReference type="STRING" id="915059.NH26_13120"/>
<dbReference type="Proteomes" id="UP000179797">
    <property type="component" value="Unassembled WGS sequence"/>
</dbReference>
<dbReference type="EMBL" id="JRYR02000001">
    <property type="protein sequence ID" value="OHX67215.1"/>
    <property type="molecule type" value="Genomic_DNA"/>
</dbReference>
<dbReference type="PANTHER" id="PTHR30329">
    <property type="entry name" value="STATOR ELEMENT OF FLAGELLAR MOTOR COMPLEX"/>
    <property type="match status" value="1"/>
</dbReference>
<dbReference type="InterPro" id="IPR050330">
    <property type="entry name" value="Bact_OuterMem_StrucFunc"/>
</dbReference>